<evidence type="ECO:0000313" key="1">
    <source>
        <dbReference type="EMBL" id="VUZ86596.1"/>
    </source>
</evidence>
<proteinExistence type="predicted"/>
<gene>
    <name evidence="1" type="ORF">MELA_03001</name>
</gene>
<name>A0A564ZNC2_9BACT</name>
<dbReference type="EMBL" id="CABIKM010000073">
    <property type="protein sequence ID" value="VUZ86596.1"/>
    <property type="molecule type" value="Genomic_DNA"/>
</dbReference>
<accession>A0A564ZNC2</accession>
<evidence type="ECO:0000313" key="2">
    <source>
        <dbReference type="Proteomes" id="UP000334340"/>
    </source>
</evidence>
<reference evidence="1 2" key="1">
    <citation type="submission" date="2019-07" db="EMBL/GenBank/DDBJ databases">
        <authorList>
            <person name="Cremers G."/>
        </authorList>
    </citation>
    <scope>NUCLEOTIDE SEQUENCE [LARGE SCALE GENOMIC DNA]</scope>
</reference>
<sequence>MTADTYSMGAGEILSVMDEMIVTTVQIQECVTQISHGKIWGSLGGLSGGPVFVWRKTPILVAELVGFIYEYQETLDLMLVRAARVVREDGTIS</sequence>
<protein>
    <submittedName>
        <fullName evidence="1">Uncharacterized protein</fullName>
    </submittedName>
</protein>
<dbReference type="Proteomes" id="UP000334340">
    <property type="component" value="Unassembled WGS sequence"/>
</dbReference>
<organism evidence="1 2">
    <name type="scientific">Candidatus Methylomirabilis lanthanidiphila</name>
    <dbReference type="NCBI Taxonomy" id="2211376"/>
    <lineage>
        <taxon>Bacteria</taxon>
        <taxon>Candidatus Methylomirabilota</taxon>
        <taxon>Candidatus Methylomirabilia</taxon>
        <taxon>Candidatus Methylomirabilales</taxon>
        <taxon>Candidatus Methylomirabilaceae</taxon>
        <taxon>Candidatus Methylomirabilis</taxon>
    </lineage>
</organism>
<dbReference type="AlphaFoldDB" id="A0A564ZNC2"/>
<keyword evidence="2" id="KW-1185">Reference proteome</keyword>